<evidence type="ECO:0000259" key="2">
    <source>
        <dbReference type="Pfam" id="PF19580"/>
    </source>
</evidence>
<accession>A0A098S2Q1</accession>
<dbReference type="PANTHER" id="PTHR42834:SF1">
    <property type="entry name" value="ENDONUCLEASE_EXONUCLEASE_PHOSPHATASE FAMILY PROTEIN (AFU_ORTHOLOGUE AFUA_3G09210)"/>
    <property type="match status" value="1"/>
</dbReference>
<reference evidence="3 4" key="1">
    <citation type="journal article" date="2014" name="Int. J. Syst. Evol. Microbiol.">
        <title>Phaeodactylibacter xiamenensis gen. nov., sp. nov., a member of the family Saprospiraceae isolated from the marine alga Phaeodactylum tricornutum.</title>
        <authorList>
            <person name="Chen Z.Jr."/>
            <person name="Lei X."/>
            <person name="Lai Q."/>
            <person name="Li Y."/>
            <person name="Zhang B."/>
            <person name="Zhang J."/>
            <person name="Zhang H."/>
            <person name="Yang L."/>
            <person name="Zheng W."/>
            <person name="Tian Y."/>
            <person name="Yu Z."/>
            <person name="Xu H.Jr."/>
            <person name="Zheng T."/>
        </authorList>
    </citation>
    <scope>NUCLEOTIDE SEQUENCE [LARGE SCALE GENOMIC DNA]</scope>
    <source>
        <strain evidence="3 4">KD52</strain>
    </source>
</reference>
<proteinExistence type="predicted"/>
<keyword evidence="3" id="KW-0255">Endonuclease</keyword>
<keyword evidence="1" id="KW-0732">Signal</keyword>
<dbReference type="Proteomes" id="UP000029736">
    <property type="component" value="Unassembled WGS sequence"/>
</dbReference>
<dbReference type="SUPFAM" id="SSF56219">
    <property type="entry name" value="DNase I-like"/>
    <property type="match status" value="1"/>
</dbReference>
<dbReference type="AlphaFoldDB" id="A0A098S2Q1"/>
<dbReference type="InterPro" id="IPR036691">
    <property type="entry name" value="Endo/exonu/phosph_ase_sf"/>
</dbReference>
<dbReference type="EMBL" id="JPOS01000082">
    <property type="protein sequence ID" value="KGE86098.1"/>
    <property type="molecule type" value="Genomic_DNA"/>
</dbReference>
<evidence type="ECO:0000313" key="3">
    <source>
        <dbReference type="EMBL" id="KGE86098.1"/>
    </source>
</evidence>
<keyword evidence="3" id="KW-0540">Nuclease</keyword>
<name>A0A098S2Q1_9BACT</name>
<dbReference type="PANTHER" id="PTHR42834">
    <property type="entry name" value="ENDONUCLEASE/EXONUCLEASE/PHOSPHATASE FAMILY PROTEIN (AFU_ORTHOLOGUE AFUA_3G09210)"/>
    <property type="match status" value="1"/>
</dbReference>
<dbReference type="InterPro" id="IPR005135">
    <property type="entry name" value="Endo/exonuclease/phosphatase"/>
</dbReference>
<keyword evidence="3" id="KW-0378">Hydrolase</keyword>
<comment type="caution">
    <text evidence="3">The sequence shown here is derived from an EMBL/GenBank/DDBJ whole genome shotgun (WGS) entry which is preliminary data.</text>
</comment>
<keyword evidence="4" id="KW-1185">Reference proteome</keyword>
<protein>
    <submittedName>
        <fullName evidence="3">Endonuclease</fullName>
    </submittedName>
</protein>
<feature type="signal peptide" evidence="1">
    <location>
        <begin position="1"/>
        <end position="21"/>
    </location>
</feature>
<dbReference type="Pfam" id="PF19580">
    <property type="entry name" value="Exo_endo_phos_3"/>
    <property type="match status" value="1"/>
</dbReference>
<feature type="domain" description="Endonuclease/exonuclease/phosphatase" evidence="2">
    <location>
        <begin position="30"/>
        <end position="343"/>
    </location>
</feature>
<dbReference type="Gene3D" id="3.60.10.10">
    <property type="entry name" value="Endonuclease/exonuclease/phosphatase"/>
    <property type="match status" value="1"/>
</dbReference>
<dbReference type="GO" id="GO:0004519">
    <property type="term" value="F:endonuclease activity"/>
    <property type="evidence" value="ECO:0007669"/>
    <property type="project" value="UniProtKB-KW"/>
</dbReference>
<organism evidence="3 4">
    <name type="scientific">Phaeodactylibacter xiamenensis</name>
    <dbReference type="NCBI Taxonomy" id="1524460"/>
    <lineage>
        <taxon>Bacteria</taxon>
        <taxon>Pseudomonadati</taxon>
        <taxon>Bacteroidota</taxon>
        <taxon>Saprospiria</taxon>
        <taxon>Saprospirales</taxon>
        <taxon>Haliscomenobacteraceae</taxon>
        <taxon>Phaeodactylibacter</taxon>
    </lineage>
</organism>
<evidence type="ECO:0000313" key="4">
    <source>
        <dbReference type="Proteomes" id="UP000029736"/>
    </source>
</evidence>
<dbReference type="STRING" id="1524460.IX84_23455"/>
<gene>
    <name evidence="3" type="ORF">IX84_23455</name>
</gene>
<sequence length="346" mass="39475">MIRHLTLVLVFLSSAITILTAQQNYKIAAVGFYNFENLFDTLDTEDVRDTEFTPTGSKVWNTKRYQAKLDNLAKVVAELGTDVTPDGVAILGVSEIENRSVLEDFVKHPLIKDRNYQIVHQDSPDERGIDVALLYNPKYFELKGHENLFVELYRDGEPDYTRDVLLVSGNFDGEPMHFMVNHWPSRSGGEAASQPARKKAALVCKTAADSIFAEDPKAKIIIMGDLNDDPISPSVKEVIGAKTNRRKVRKGEFYNPMYELYRKGIGTLAYRDAWSLFDQMILSDGLLDERQEGYQFYKVRIHNPRYMLQKHGRFKGYPFRTFGGNEYLGGYSDHFPVYIFMVKPAG</sequence>
<feature type="chain" id="PRO_5001947526" evidence="1">
    <location>
        <begin position="22"/>
        <end position="346"/>
    </location>
</feature>
<evidence type="ECO:0000256" key="1">
    <source>
        <dbReference type="SAM" id="SignalP"/>
    </source>
</evidence>